<dbReference type="GO" id="GO:0008104">
    <property type="term" value="P:intracellular protein localization"/>
    <property type="evidence" value="ECO:0007669"/>
    <property type="project" value="TreeGrafter"/>
</dbReference>
<dbReference type="PANTHER" id="PTHR13743:SF64">
    <property type="entry name" value="LIPOPOLYSACCHARIDE-RESPONSIVE AND BEIGE-LIKE ANCHOR PROTEIN"/>
    <property type="match status" value="1"/>
</dbReference>
<dbReference type="Proteomes" id="UP001153269">
    <property type="component" value="Unassembled WGS sequence"/>
</dbReference>
<reference evidence="3" key="1">
    <citation type="submission" date="2020-03" db="EMBL/GenBank/DDBJ databases">
        <authorList>
            <person name="Weist P."/>
        </authorList>
    </citation>
    <scope>NUCLEOTIDE SEQUENCE</scope>
</reference>
<evidence type="ECO:0000313" key="3">
    <source>
        <dbReference type="EMBL" id="CAB1429785.1"/>
    </source>
</evidence>
<comment type="caution">
    <text evidence="3">The sequence shown here is derived from an EMBL/GenBank/DDBJ whole genome shotgun (WGS) entry which is preliminary data.</text>
</comment>
<gene>
    <name evidence="3" type="ORF">PLEPLA_LOCUS17765</name>
</gene>
<dbReference type="GO" id="GO:0016020">
    <property type="term" value="C:membrane"/>
    <property type="evidence" value="ECO:0007669"/>
    <property type="project" value="TreeGrafter"/>
</dbReference>
<dbReference type="SMART" id="SM01026">
    <property type="entry name" value="Beach"/>
    <property type="match status" value="1"/>
</dbReference>
<sequence length="160" mass="17747">MSPIGLGVHALQTWSTDRLLDSVHWHQIPPQESAICPDLLLGRLNSAVPHEEETLQHLLTWLSALESEFVSCQLHQWIDLIFGYKQQGPEATRALNVFYYLTYEGAVNLNSFNDPMLREGGNAVPGLGLIIAGHRGWLRAALGFGTEGLGFDGVPRVCHY</sequence>
<name>A0A9N7UE78_PLEPL</name>
<keyword evidence="4" id="KW-1185">Reference proteome</keyword>
<proteinExistence type="predicted"/>
<protein>
    <recommendedName>
        <fullName evidence="2">BEACH domain-containing protein</fullName>
    </recommendedName>
</protein>
<dbReference type="GO" id="GO:0005829">
    <property type="term" value="C:cytosol"/>
    <property type="evidence" value="ECO:0007669"/>
    <property type="project" value="TreeGrafter"/>
</dbReference>
<dbReference type="InterPro" id="IPR000409">
    <property type="entry name" value="BEACH_dom"/>
</dbReference>
<dbReference type="PROSITE" id="PS50197">
    <property type="entry name" value="BEACH"/>
    <property type="match status" value="1"/>
</dbReference>
<evidence type="ECO:0000256" key="1">
    <source>
        <dbReference type="ARBA" id="ARBA00022574"/>
    </source>
</evidence>
<dbReference type="PANTHER" id="PTHR13743">
    <property type="entry name" value="BEIGE/BEACH-RELATED"/>
    <property type="match status" value="1"/>
</dbReference>
<evidence type="ECO:0000259" key="2">
    <source>
        <dbReference type="PROSITE" id="PS50197"/>
    </source>
</evidence>
<dbReference type="InterPro" id="IPR036372">
    <property type="entry name" value="BEACH_dom_sf"/>
</dbReference>
<feature type="domain" description="BEACH" evidence="2">
    <location>
        <begin position="1"/>
        <end position="144"/>
    </location>
</feature>
<dbReference type="AlphaFoldDB" id="A0A9N7UE78"/>
<accession>A0A9N7UE78</accession>
<keyword evidence="1" id="KW-0853">WD repeat</keyword>
<evidence type="ECO:0000313" key="4">
    <source>
        <dbReference type="Proteomes" id="UP001153269"/>
    </source>
</evidence>
<dbReference type="SUPFAM" id="SSF81837">
    <property type="entry name" value="BEACH domain"/>
    <property type="match status" value="1"/>
</dbReference>
<dbReference type="EMBL" id="CADEAL010001169">
    <property type="protein sequence ID" value="CAB1429785.1"/>
    <property type="molecule type" value="Genomic_DNA"/>
</dbReference>
<dbReference type="Pfam" id="PF02138">
    <property type="entry name" value="Beach"/>
    <property type="match status" value="1"/>
</dbReference>
<dbReference type="Gene3D" id="1.10.1540.10">
    <property type="entry name" value="BEACH domain"/>
    <property type="match status" value="1"/>
</dbReference>
<dbReference type="InterPro" id="IPR050865">
    <property type="entry name" value="BEACH_Domain"/>
</dbReference>
<organism evidence="3 4">
    <name type="scientific">Pleuronectes platessa</name>
    <name type="common">European plaice</name>
    <dbReference type="NCBI Taxonomy" id="8262"/>
    <lineage>
        <taxon>Eukaryota</taxon>
        <taxon>Metazoa</taxon>
        <taxon>Chordata</taxon>
        <taxon>Craniata</taxon>
        <taxon>Vertebrata</taxon>
        <taxon>Euteleostomi</taxon>
        <taxon>Actinopterygii</taxon>
        <taxon>Neopterygii</taxon>
        <taxon>Teleostei</taxon>
        <taxon>Neoteleostei</taxon>
        <taxon>Acanthomorphata</taxon>
        <taxon>Carangaria</taxon>
        <taxon>Pleuronectiformes</taxon>
        <taxon>Pleuronectoidei</taxon>
        <taxon>Pleuronectidae</taxon>
        <taxon>Pleuronectes</taxon>
    </lineage>
</organism>
<dbReference type="GO" id="GO:0019901">
    <property type="term" value="F:protein kinase binding"/>
    <property type="evidence" value="ECO:0007669"/>
    <property type="project" value="TreeGrafter"/>
</dbReference>